<gene>
    <name evidence="6" type="ORF">EA655_11615</name>
</gene>
<sequence>MNSFDTFNLAEDFDKSSADDVRVVPSAALKRARQRAANKPAVTTHFNPQGKKAGKTNKPNAQASAAPAEKKPTAQAVFVNSIQKGTTVYAGRKGCVYKWDGIAWRLIDLETGTGIANDFILKAMPGNYSFKTAQDAWKAATSILTHTSTLPERTTQVVIPVLNGYVHVEPTGQILFKKADKALGMTFNVKATVNALHGAMYTPKPVPDDSLFGRFLKSSMEDPDMRALIQEQCALSLIPGIHQLAFWWYGSGENGKGTMMSILRGFHEVAANVNLHKLDDDTEKAAVVGASILITSEVADGKWAENSWKELMGGDLIKAKQLYKDPISFVNQSTHYIASNGLPFITDPSNGVYRRLCIVEWTNQAGIKRIDELPKKILEKEAHIVLDWLLEGVQRITKRDGKFMPKEQWPLAVKQTNSAVRNGNDTILTWAEDTGACSDASVLTAKELVYFKYEQWCKDEGVEVVPNNIFWKRIWRLARFSATAPKTASSEKTKFKGNSRAPAVRIKVRLTTEEQLDEAGVAK</sequence>
<dbReference type="EMBL" id="SHMG01000006">
    <property type="protein sequence ID" value="TAA41581.1"/>
    <property type="molecule type" value="Genomic_DNA"/>
</dbReference>
<name>A0A4Q8M396_9GAMM</name>
<keyword evidence="3" id="KW-0067">ATP-binding</keyword>
<dbReference type="InterPro" id="IPR027417">
    <property type="entry name" value="P-loop_NTPase"/>
</dbReference>
<dbReference type="InterPro" id="IPR006500">
    <property type="entry name" value="Helicase_put_C_phage/plasmid"/>
</dbReference>
<evidence type="ECO:0000256" key="1">
    <source>
        <dbReference type="ARBA" id="ARBA00022741"/>
    </source>
</evidence>
<organism evidence="6 7">
    <name type="scientific">Pseudoxanthomonas winnipegensis</name>
    <dbReference type="NCBI Taxonomy" id="2480810"/>
    <lineage>
        <taxon>Bacteria</taxon>
        <taxon>Pseudomonadati</taxon>
        <taxon>Pseudomonadota</taxon>
        <taxon>Gammaproteobacteria</taxon>
        <taxon>Lysobacterales</taxon>
        <taxon>Lysobacteraceae</taxon>
        <taxon>Pseudoxanthomonas</taxon>
    </lineage>
</organism>
<evidence type="ECO:0000256" key="3">
    <source>
        <dbReference type="ARBA" id="ARBA00022840"/>
    </source>
</evidence>
<dbReference type="GO" id="GO:0016787">
    <property type="term" value="F:hydrolase activity"/>
    <property type="evidence" value="ECO:0007669"/>
    <property type="project" value="UniProtKB-KW"/>
</dbReference>
<dbReference type="SUPFAM" id="SSF52540">
    <property type="entry name" value="P-loop containing nucleoside triphosphate hydrolases"/>
    <property type="match status" value="1"/>
</dbReference>
<dbReference type="Pfam" id="PF19263">
    <property type="entry name" value="DUF5906"/>
    <property type="match status" value="1"/>
</dbReference>
<accession>A0A4Q8M396</accession>
<evidence type="ECO:0000256" key="2">
    <source>
        <dbReference type="ARBA" id="ARBA00022801"/>
    </source>
</evidence>
<dbReference type="NCBIfam" id="TIGR01613">
    <property type="entry name" value="primase_Cterm"/>
    <property type="match status" value="1"/>
</dbReference>
<dbReference type="InterPro" id="IPR051620">
    <property type="entry name" value="ORF904-like_C"/>
</dbReference>
<keyword evidence="1" id="KW-0547">Nucleotide-binding</keyword>
<dbReference type="InterPro" id="IPR045455">
    <property type="entry name" value="NrS-1_pol-like_helicase"/>
</dbReference>
<dbReference type="PANTHER" id="PTHR35372:SF2">
    <property type="entry name" value="SF3 HELICASE DOMAIN-CONTAINING PROTEIN"/>
    <property type="match status" value="1"/>
</dbReference>
<dbReference type="InterPro" id="IPR014015">
    <property type="entry name" value="Helicase_SF3_DNA-vir"/>
</dbReference>
<feature type="domain" description="SF3 helicase" evidence="5">
    <location>
        <begin position="224"/>
        <end position="374"/>
    </location>
</feature>
<keyword evidence="2" id="KW-0378">Hydrolase</keyword>
<dbReference type="RefSeq" id="WP_130534741.1">
    <property type="nucleotide sequence ID" value="NZ_SHMG01000006.1"/>
</dbReference>
<dbReference type="OrthoDB" id="784829at2"/>
<protein>
    <recommendedName>
        <fullName evidence="5">SF3 helicase domain-containing protein</fullName>
    </recommendedName>
</protein>
<dbReference type="Proteomes" id="UP000294164">
    <property type="component" value="Unassembled WGS sequence"/>
</dbReference>
<reference evidence="6 7" key="1">
    <citation type="submission" date="2019-02" db="EMBL/GenBank/DDBJ databases">
        <title>WGS of Pseudoxanthomonas species novum from clinical isolates.</title>
        <authorList>
            <person name="Bernier A.-M."/>
            <person name="Bernard K."/>
            <person name="Vachon A."/>
        </authorList>
    </citation>
    <scope>NUCLEOTIDE SEQUENCE [LARGE SCALE GENOMIC DNA]</scope>
    <source>
        <strain evidence="6 7">NML130969</strain>
    </source>
</reference>
<evidence type="ECO:0000313" key="6">
    <source>
        <dbReference type="EMBL" id="TAA41581.1"/>
    </source>
</evidence>
<dbReference type="GO" id="GO:0005524">
    <property type="term" value="F:ATP binding"/>
    <property type="evidence" value="ECO:0007669"/>
    <property type="project" value="UniProtKB-KW"/>
</dbReference>
<dbReference type="Gene3D" id="3.40.50.300">
    <property type="entry name" value="P-loop containing nucleotide triphosphate hydrolases"/>
    <property type="match status" value="1"/>
</dbReference>
<dbReference type="AlphaFoldDB" id="A0A4Q8M396"/>
<feature type="region of interest" description="Disordered" evidence="4">
    <location>
        <begin position="31"/>
        <end position="70"/>
    </location>
</feature>
<dbReference type="PROSITE" id="PS51206">
    <property type="entry name" value="SF3_HELICASE_1"/>
    <property type="match status" value="1"/>
</dbReference>
<dbReference type="PANTHER" id="PTHR35372">
    <property type="entry name" value="ATP BINDING PROTEIN-RELATED"/>
    <property type="match status" value="1"/>
</dbReference>
<proteinExistence type="predicted"/>
<evidence type="ECO:0000259" key="5">
    <source>
        <dbReference type="PROSITE" id="PS51206"/>
    </source>
</evidence>
<evidence type="ECO:0000313" key="7">
    <source>
        <dbReference type="Proteomes" id="UP000294164"/>
    </source>
</evidence>
<evidence type="ECO:0000256" key="4">
    <source>
        <dbReference type="SAM" id="MobiDB-lite"/>
    </source>
</evidence>
<comment type="caution">
    <text evidence="6">The sequence shown here is derived from an EMBL/GenBank/DDBJ whole genome shotgun (WGS) entry which is preliminary data.</text>
</comment>